<evidence type="ECO:0000256" key="3">
    <source>
        <dbReference type="ARBA" id="ARBA00022729"/>
    </source>
</evidence>
<protein>
    <submittedName>
        <fullName evidence="6">ABC transporter glutamine-binding protein GlnH</fullName>
    </submittedName>
</protein>
<dbReference type="CDD" id="cd01000">
    <property type="entry name" value="PBP2_Cys_DEBP_like"/>
    <property type="match status" value="1"/>
</dbReference>
<dbReference type="InterPro" id="IPR001638">
    <property type="entry name" value="Solute-binding_3/MltF_N"/>
</dbReference>
<keyword evidence="2" id="KW-0813">Transport</keyword>
<proteinExistence type="inferred from homology"/>
<dbReference type="eggNOG" id="COG0834">
    <property type="taxonomic scope" value="Bacteria"/>
</dbReference>
<dbReference type="Proteomes" id="UP000005990">
    <property type="component" value="Unassembled WGS sequence"/>
</dbReference>
<accession>E4KRD4</accession>
<dbReference type="InterPro" id="IPR051455">
    <property type="entry name" value="Bact_solute-bind_prot3"/>
</dbReference>
<feature type="domain" description="Solute-binding protein family 3/N-terminal" evidence="4">
    <location>
        <begin position="49"/>
        <end position="272"/>
    </location>
</feature>
<dbReference type="Gene3D" id="3.40.190.10">
    <property type="entry name" value="Periplasmic binding protein-like II"/>
    <property type="match status" value="2"/>
</dbReference>
<dbReference type="RefSeq" id="WP_006418988.1">
    <property type="nucleotide sequence ID" value="NZ_AENN01000018.1"/>
</dbReference>
<dbReference type="GO" id="GO:0016020">
    <property type="term" value="C:membrane"/>
    <property type="evidence" value="ECO:0007669"/>
    <property type="project" value="InterPro"/>
</dbReference>
<evidence type="ECO:0000313" key="7">
    <source>
        <dbReference type="Proteomes" id="UP000005990"/>
    </source>
</evidence>
<organism evidence="6 7">
    <name type="scientific">Eremococcus coleocola ACS-139-V-Col8</name>
    <dbReference type="NCBI Taxonomy" id="908337"/>
    <lineage>
        <taxon>Bacteria</taxon>
        <taxon>Bacillati</taxon>
        <taxon>Bacillota</taxon>
        <taxon>Bacilli</taxon>
        <taxon>Lactobacillales</taxon>
        <taxon>Aerococcaceae</taxon>
        <taxon>Eremococcus</taxon>
    </lineage>
</organism>
<comment type="caution">
    <text evidence="6">The sequence shown here is derived from an EMBL/GenBank/DDBJ whole genome shotgun (WGS) entry which is preliminary data.</text>
</comment>
<dbReference type="Pfam" id="PF00497">
    <property type="entry name" value="SBP_bac_3"/>
    <property type="match status" value="1"/>
</dbReference>
<dbReference type="GO" id="GO:0006865">
    <property type="term" value="P:amino acid transport"/>
    <property type="evidence" value="ECO:0007669"/>
    <property type="project" value="TreeGrafter"/>
</dbReference>
<dbReference type="EMBL" id="AENN01000018">
    <property type="protein sequence ID" value="EFR30465.1"/>
    <property type="molecule type" value="Genomic_DNA"/>
</dbReference>
<evidence type="ECO:0000256" key="1">
    <source>
        <dbReference type="ARBA" id="ARBA00010333"/>
    </source>
</evidence>
<dbReference type="GO" id="GO:0015276">
    <property type="term" value="F:ligand-gated monoatomic ion channel activity"/>
    <property type="evidence" value="ECO:0007669"/>
    <property type="project" value="InterPro"/>
</dbReference>
<dbReference type="PANTHER" id="PTHR30085">
    <property type="entry name" value="AMINO ACID ABC TRANSPORTER PERMEASE"/>
    <property type="match status" value="1"/>
</dbReference>
<evidence type="ECO:0000256" key="2">
    <source>
        <dbReference type="ARBA" id="ARBA00022448"/>
    </source>
</evidence>
<evidence type="ECO:0000313" key="6">
    <source>
        <dbReference type="EMBL" id="EFR30465.1"/>
    </source>
</evidence>
<dbReference type="OrthoDB" id="115856at2"/>
<dbReference type="GO" id="GO:0005576">
    <property type="term" value="C:extracellular region"/>
    <property type="evidence" value="ECO:0007669"/>
    <property type="project" value="TreeGrafter"/>
</dbReference>
<reference evidence="6 7" key="1">
    <citation type="submission" date="2010-10" db="EMBL/GenBank/DDBJ databases">
        <authorList>
            <person name="Durkin A.S."/>
            <person name="Madupu R."/>
            <person name="Torralba M."/>
            <person name="Gillis M."/>
            <person name="Methe B."/>
            <person name="Sutton G."/>
            <person name="Nelson K.E."/>
        </authorList>
    </citation>
    <scope>NUCLEOTIDE SEQUENCE [LARGE SCALE GENOMIC DNA]</scope>
    <source>
        <strain evidence="6 7">ACS-139-V-Col8</strain>
    </source>
</reference>
<dbReference type="GO" id="GO:0030288">
    <property type="term" value="C:outer membrane-bounded periplasmic space"/>
    <property type="evidence" value="ECO:0007669"/>
    <property type="project" value="TreeGrafter"/>
</dbReference>
<dbReference type="SMART" id="SM00079">
    <property type="entry name" value="PBPe"/>
    <property type="match status" value="1"/>
</dbReference>
<dbReference type="STRING" id="908337.HMPREF9257_0434"/>
<comment type="similarity">
    <text evidence="1">Belongs to the bacterial solute-binding protein 3 family.</text>
</comment>
<name>E4KRD4_9LACT</name>
<dbReference type="SMART" id="SM00062">
    <property type="entry name" value="PBPb"/>
    <property type="match status" value="1"/>
</dbReference>
<gene>
    <name evidence="6" type="primary">glnH</name>
    <name evidence="6" type="ORF">HMPREF9257_0434</name>
</gene>
<evidence type="ECO:0000259" key="4">
    <source>
        <dbReference type="SMART" id="SM00062"/>
    </source>
</evidence>
<keyword evidence="3" id="KW-0732">Signal</keyword>
<dbReference type="SUPFAM" id="SSF53850">
    <property type="entry name" value="Periplasmic binding protein-like II"/>
    <property type="match status" value="1"/>
</dbReference>
<evidence type="ECO:0000259" key="5">
    <source>
        <dbReference type="SMART" id="SM00079"/>
    </source>
</evidence>
<dbReference type="PANTHER" id="PTHR30085:SF6">
    <property type="entry name" value="ABC TRANSPORTER GLUTAMINE-BINDING PROTEIN GLNH"/>
    <property type="match status" value="1"/>
</dbReference>
<dbReference type="InterPro" id="IPR001320">
    <property type="entry name" value="Iontro_rcpt_C"/>
</dbReference>
<keyword evidence="7" id="KW-1185">Reference proteome</keyword>
<feature type="domain" description="Ionotropic glutamate receptor C-terminal" evidence="5">
    <location>
        <begin position="49"/>
        <end position="271"/>
    </location>
</feature>
<sequence>MTFLKKYSKVLASLIFTLLVITFVLVFSKAGTSVSQPDIVQRLSNKDQTIVWGIKNDTKLFGFYNIENGEIEGFDIDVAKELTKRLTGDSKHAKFVEVTSKTRIPLLRNGNIDAIIATMTINEARKKVVDFTDTYFDAGQSLLVAKDSKINSIDNLDASTTVVSVKGSTSSQNIKKLAPQAKLIELETYAEGLTALKAGQGDALTTDNAILLGLISENPDFRLAGENFTEEPYGIAVNKNQADFKNQLNQALAAMKADGTYQKIYDKWFAEVLNQGGN</sequence>
<dbReference type="AlphaFoldDB" id="E4KRD4"/>